<keyword evidence="2" id="KW-1185">Reference proteome</keyword>
<organism evidence="1 2">
    <name type="scientific">Nonomuraea soli</name>
    <dbReference type="NCBI Taxonomy" id="1032476"/>
    <lineage>
        <taxon>Bacteria</taxon>
        <taxon>Bacillati</taxon>
        <taxon>Actinomycetota</taxon>
        <taxon>Actinomycetes</taxon>
        <taxon>Streptosporangiales</taxon>
        <taxon>Streptosporangiaceae</taxon>
        <taxon>Nonomuraea</taxon>
    </lineage>
</organism>
<dbReference type="AlphaFoldDB" id="A0A7W0HQ68"/>
<sequence>MPRDPEHLLDVIDGAVENWEATSSDAMRWAPPERKEPEPADILKDIGEIFAPLTAAFRSLGEAVLEAPPVRRFFELVEDVPLPPEPAMEIEEEAPSCRCLCFRHAAQPGICTGEVAGQAAGVEMCASCMAAAR</sequence>
<dbReference type="EMBL" id="JACDUR010000003">
    <property type="protein sequence ID" value="MBA2891593.1"/>
    <property type="molecule type" value="Genomic_DNA"/>
</dbReference>
<dbReference type="RefSeq" id="WP_181610376.1">
    <property type="nucleotide sequence ID" value="NZ_BAABAM010000002.1"/>
</dbReference>
<proteinExistence type="predicted"/>
<evidence type="ECO:0000313" key="1">
    <source>
        <dbReference type="EMBL" id="MBA2891593.1"/>
    </source>
</evidence>
<reference evidence="1 2" key="1">
    <citation type="submission" date="2020-07" db="EMBL/GenBank/DDBJ databases">
        <title>Genomic Encyclopedia of Type Strains, Phase IV (KMG-IV): sequencing the most valuable type-strain genomes for metagenomic binning, comparative biology and taxonomic classification.</title>
        <authorList>
            <person name="Goeker M."/>
        </authorList>
    </citation>
    <scope>NUCLEOTIDE SEQUENCE [LARGE SCALE GENOMIC DNA]</scope>
    <source>
        <strain evidence="1 2">DSM 45533</strain>
    </source>
</reference>
<accession>A0A7W0HQ68</accession>
<dbReference type="Proteomes" id="UP000530928">
    <property type="component" value="Unassembled WGS sequence"/>
</dbReference>
<comment type="caution">
    <text evidence="1">The sequence shown here is derived from an EMBL/GenBank/DDBJ whole genome shotgun (WGS) entry which is preliminary data.</text>
</comment>
<protein>
    <submittedName>
        <fullName evidence="1">Uncharacterized protein</fullName>
    </submittedName>
</protein>
<gene>
    <name evidence="1" type="ORF">HNR30_002934</name>
</gene>
<name>A0A7W0HQ68_9ACTN</name>
<evidence type="ECO:0000313" key="2">
    <source>
        <dbReference type="Proteomes" id="UP000530928"/>
    </source>
</evidence>